<dbReference type="AlphaFoldDB" id="A0A857FPE3"/>
<reference evidence="1 2" key="1">
    <citation type="journal article" date="2020" name="Carbohydr. Polym.">
        <title>Characterization and optimization of production of bacterial cellulose from strain CGMCC 17276 based on whole-genome analysis.</title>
        <authorList>
            <person name="Lu T."/>
            <person name="Gao H."/>
            <person name="Liao B."/>
            <person name="Wu J."/>
            <person name="Zhang W."/>
            <person name="Huang J."/>
            <person name="Liu M."/>
            <person name="Huang J."/>
            <person name="Chang Z."/>
            <person name="Jin M."/>
            <person name="Yi Z."/>
            <person name="Jiang D."/>
        </authorList>
    </citation>
    <scope>NUCLEOTIDE SEQUENCE [LARGE SCALE GENOMIC DNA]</scope>
    <source>
        <strain evidence="1 2">CGMCC 17276</strain>
    </source>
</reference>
<gene>
    <name evidence="1" type="ORF">FMA36_07620</name>
</gene>
<organism evidence="1 2">
    <name type="scientific">Komagataeibacter xylinus</name>
    <name type="common">Gluconacetobacter xylinus</name>
    <dbReference type="NCBI Taxonomy" id="28448"/>
    <lineage>
        <taxon>Bacteria</taxon>
        <taxon>Pseudomonadati</taxon>
        <taxon>Pseudomonadota</taxon>
        <taxon>Alphaproteobacteria</taxon>
        <taxon>Acetobacterales</taxon>
        <taxon>Acetobacteraceae</taxon>
        <taxon>Komagataeibacter</taxon>
    </lineage>
</organism>
<protein>
    <submittedName>
        <fullName evidence="1">Uncharacterized protein</fullName>
    </submittedName>
</protein>
<evidence type="ECO:0000313" key="1">
    <source>
        <dbReference type="EMBL" id="QHC35389.1"/>
    </source>
</evidence>
<dbReference type="OrthoDB" id="7283884at2"/>
<name>A0A857FPE3_KOMXY</name>
<proteinExistence type="predicted"/>
<dbReference type="Proteomes" id="UP000464674">
    <property type="component" value="Chromosome"/>
</dbReference>
<sequence>MTNEMKTETPMYLVPGKVTPEVEHRAANVVFDMYGREILWPVFHAYMTAIASPVQPCADIETVCVSLPTLYDNLKDFDRAQVFPVSLRSANGMDIELVRRADMEAHVAHLSVEIARLRVVEAEMHLLEEVCAFYTNDEDRFIKADGNAEPYGMIPTDVGMKARSARARFMAREQAAQEAGGEA</sequence>
<evidence type="ECO:0000313" key="2">
    <source>
        <dbReference type="Proteomes" id="UP000464674"/>
    </source>
</evidence>
<accession>A0A857FPE3</accession>
<dbReference type="RefSeq" id="WP_159261851.1">
    <property type="nucleotide sequence ID" value="NZ_CP041348.1"/>
</dbReference>
<dbReference type="EMBL" id="CP041348">
    <property type="protein sequence ID" value="QHC35389.1"/>
    <property type="molecule type" value="Genomic_DNA"/>
</dbReference>